<reference evidence="2 3" key="1">
    <citation type="submission" date="2016-10" db="EMBL/GenBank/DDBJ databases">
        <authorList>
            <person name="de Groot N.N."/>
        </authorList>
    </citation>
    <scope>NUCLEOTIDE SEQUENCE [LARGE SCALE GENOMIC DNA]</scope>
    <source>
        <strain evidence="2 3">DSM 21001</strain>
    </source>
</reference>
<dbReference type="EMBL" id="FOZL01000002">
    <property type="protein sequence ID" value="SFS20461.1"/>
    <property type="molecule type" value="Genomic_DNA"/>
</dbReference>
<dbReference type="STRING" id="474950.SAMN05421771_3649"/>
<evidence type="ECO:0008006" key="4">
    <source>
        <dbReference type="Google" id="ProtNLM"/>
    </source>
</evidence>
<protein>
    <recommendedName>
        <fullName evidence="4">Tetratricopeptide repeat-containing protein</fullName>
    </recommendedName>
</protein>
<accession>A0A1I6MXW3</accession>
<proteinExistence type="predicted"/>
<evidence type="ECO:0000313" key="2">
    <source>
        <dbReference type="EMBL" id="SFS20461.1"/>
    </source>
</evidence>
<evidence type="ECO:0000313" key="3">
    <source>
        <dbReference type="Proteomes" id="UP000199024"/>
    </source>
</evidence>
<keyword evidence="1" id="KW-0732">Signal</keyword>
<dbReference type="InterPro" id="IPR011990">
    <property type="entry name" value="TPR-like_helical_dom_sf"/>
</dbReference>
<dbReference type="Proteomes" id="UP000199024">
    <property type="component" value="Unassembled WGS sequence"/>
</dbReference>
<feature type="chain" id="PRO_5011745530" description="Tetratricopeptide repeat-containing protein" evidence="1">
    <location>
        <begin position="23"/>
        <end position="342"/>
    </location>
</feature>
<dbReference type="Gene3D" id="1.25.40.10">
    <property type="entry name" value="Tetratricopeptide repeat domain"/>
    <property type="match status" value="1"/>
</dbReference>
<organism evidence="2 3">
    <name type="scientific">Granulicella pectinivorans</name>
    <dbReference type="NCBI Taxonomy" id="474950"/>
    <lineage>
        <taxon>Bacteria</taxon>
        <taxon>Pseudomonadati</taxon>
        <taxon>Acidobacteriota</taxon>
        <taxon>Terriglobia</taxon>
        <taxon>Terriglobales</taxon>
        <taxon>Acidobacteriaceae</taxon>
        <taxon>Granulicella</taxon>
    </lineage>
</organism>
<dbReference type="AlphaFoldDB" id="A0A1I6MXW3"/>
<keyword evidence="3" id="KW-1185">Reference proteome</keyword>
<dbReference type="SUPFAM" id="SSF48452">
    <property type="entry name" value="TPR-like"/>
    <property type="match status" value="1"/>
</dbReference>
<feature type="signal peptide" evidence="1">
    <location>
        <begin position="1"/>
        <end position="22"/>
    </location>
</feature>
<gene>
    <name evidence="2" type="ORF">SAMN05421771_3649</name>
</gene>
<evidence type="ECO:0000256" key="1">
    <source>
        <dbReference type="SAM" id="SignalP"/>
    </source>
</evidence>
<sequence length="342" mass="37916">MVGLRVVRILILSLAGAGVATGQSSQPISLVQPAGTGRVVYRSDPAWKIRGLGLLDEGTRPVLELANQEQKMSLSYLMFVNDTGKHDSESCRKAVVGPILTRLGEIAAVKNSRAGTYTTKSGKVLATHSYLLSGYGEMKMEQQNLFGFFGDASTCFEVHVSKVSYEPGDQAMMEAELDRFAFDAGYQPTTMDYFQQAEILFRALQKPGAAAFYYRAALDSVPVEGMDARQVMQRRVLTDQLVMSYGMTEQFKKSRELATQAIQLDPEYPLNYYNLACADAEQGHAADARAHLQQAFDRKANVLPGEKMPDPARDSSFQKLKKDAAFWTFVQGFSTPMELRKR</sequence>
<name>A0A1I6MXW3_9BACT</name>